<gene>
    <name evidence="4" type="ORF">CLOHYLEM_07309</name>
</gene>
<dbReference type="InterPro" id="IPR018228">
    <property type="entry name" value="DNase_TatD-rel_CS"/>
</dbReference>
<dbReference type="CDD" id="cd01310">
    <property type="entry name" value="TatD_DNAse"/>
    <property type="match status" value="1"/>
</dbReference>
<dbReference type="PANTHER" id="PTHR46124:SF2">
    <property type="entry name" value="D-AMINOACYL-TRNA DEACYLASE"/>
    <property type="match status" value="1"/>
</dbReference>
<dbReference type="InterPro" id="IPR001130">
    <property type="entry name" value="TatD-like"/>
</dbReference>
<dbReference type="OrthoDB" id="9810005at2"/>
<feature type="binding site" evidence="3">
    <location>
        <position position="202"/>
    </location>
    <ligand>
        <name>a divalent metal cation</name>
        <dbReference type="ChEBI" id="CHEBI:60240"/>
        <label>1</label>
    </ligand>
</feature>
<dbReference type="GO" id="GO:0004536">
    <property type="term" value="F:DNA nuclease activity"/>
    <property type="evidence" value="ECO:0007669"/>
    <property type="project" value="InterPro"/>
</dbReference>
<dbReference type="RefSeq" id="WP_006444664.1">
    <property type="nucleotide sequence ID" value="NZ_CP036524.1"/>
</dbReference>
<dbReference type="STRING" id="553973.CLOHYLEM_07309"/>
<dbReference type="InterPro" id="IPR032466">
    <property type="entry name" value="Metal_Hydrolase"/>
</dbReference>
<evidence type="ECO:0000256" key="1">
    <source>
        <dbReference type="ARBA" id="ARBA00022723"/>
    </source>
</evidence>
<dbReference type="PANTHER" id="PTHR46124">
    <property type="entry name" value="D-AMINOACYL-TRNA DEACYLASE"/>
    <property type="match status" value="1"/>
</dbReference>
<dbReference type="HOGENOM" id="CLU_031506_4_0_9"/>
<feature type="binding site" evidence="3">
    <location>
        <position position="6"/>
    </location>
    <ligand>
        <name>a divalent metal cation</name>
        <dbReference type="ChEBI" id="CHEBI:60240"/>
        <label>1</label>
    </ligand>
</feature>
<keyword evidence="2 4" id="KW-0378">Hydrolase</keyword>
<dbReference type="PROSITE" id="PS01091">
    <property type="entry name" value="TATD_3"/>
    <property type="match status" value="1"/>
</dbReference>
<feature type="binding site" evidence="3">
    <location>
        <position position="8"/>
    </location>
    <ligand>
        <name>a divalent metal cation</name>
        <dbReference type="ChEBI" id="CHEBI:60240"/>
        <label>1</label>
    </ligand>
</feature>
<dbReference type="GO" id="GO:0016788">
    <property type="term" value="F:hydrolase activity, acting on ester bonds"/>
    <property type="evidence" value="ECO:0007669"/>
    <property type="project" value="InterPro"/>
</dbReference>
<dbReference type="GO" id="GO:0046872">
    <property type="term" value="F:metal ion binding"/>
    <property type="evidence" value="ECO:0007669"/>
    <property type="project" value="UniProtKB-KW"/>
</dbReference>
<dbReference type="EMBL" id="ABYI02000040">
    <property type="protein sequence ID" value="EEG72670.1"/>
    <property type="molecule type" value="Genomic_DNA"/>
</dbReference>
<dbReference type="AlphaFoldDB" id="C0C5D3"/>
<evidence type="ECO:0000313" key="5">
    <source>
        <dbReference type="Proteomes" id="UP000004893"/>
    </source>
</evidence>
<dbReference type="GO" id="GO:0005829">
    <property type="term" value="C:cytosol"/>
    <property type="evidence" value="ECO:0007669"/>
    <property type="project" value="TreeGrafter"/>
</dbReference>
<proteinExistence type="predicted"/>
<comment type="caution">
    <text evidence="4">The sequence shown here is derived from an EMBL/GenBank/DDBJ whole genome shotgun (WGS) entry which is preliminary data.</text>
</comment>
<dbReference type="PIRSF" id="PIRSF005902">
    <property type="entry name" value="DNase_TatD"/>
    <property type="match status" value="1"/>
</dbReference>
<dbReference type="NCBIfam" id="TIGR00010">
    <property type="entry name" value="YchF/TatD family DNA exonuclease"/>
    <property type="match status" value="1"/>
</dbReference>
<feature type="binding site" evidence="3">
    <location>
        <position position="152"/>
    </location>
    <ligand>
        <name>a divalent metal cation</name>
        <dbReference type="ChEBI" id="CHEBI:60240"/>
        <label>2</label>
    </ligand>
</feature>
<dbReference type="Gene3D" id="3.20.20.140">
    <property type="entry name" value="Metal-dependent hydrolases"/>
    <property type="match status" value="1"/>
</dbReference>
<evidence type="ECO:0000256" key="3">
    <source>
        <dbReference type="PIRSR" id="PIRSR005902-1"/>
    </source>
</evidence>
<accession>C0C5D3</accession>
<keyword evidence="1 3" id="KW-0479">Metal-binding</keyword>
<dbReference type="Pfam" id="PF01026">
    <property type="entry name" value="TatD_DNase"/>
    <property type="match status" value="1"/>
</dbReference>
<dbReference type="FunFam" id="3.20.20.140:FF:000005">
    <property type="entry name" value="TatD family hydrolase"/>
    <property type="match status" value="1"/>
</dbReference>
<evidence type="ECO:0000313" key="4">
    <source>
        <dbReference type="EMBL" id="EEG72670.1"/>
    </source>
</evidence>
<protein>
    <submittedName>
        <fullName evidence="4">Hydrolase, TatD family</fullName>
    </submittedName>
</protein>
<dbReference type="eggNOG" id="COG0084">
    <property type="taxonomic scope" value="Bacteria"/>
</dbReference>
<evidence type="ECO:0000256" key="2">
    <source>
        <dbReference type="ARBA" id="ARBA00022801"/>
    </source>
</evidence>
<dbReference type="InterPro" id="IPR015991">
    <property type="entry name" value="TatD/YcfH-like"/>
</dbReference>
<organism evidence="4 5">
    <name type="scientific">[Clostridium] hylemonae DSM 15053</name>
    <dbReference type="NCBI Taxonomy" id="553973"/>
    <lineage>
        <taxon>Bacteria</taxon>
        <taxon>Bacillati</taxon>
        <taxon>Bacillota</taxon>
        <taxon>Clostridia</taxon>
        <taxon>Lachnospirales</taxon>
        <taxon>Lachnospiraceae</taxon>
    </lineage>
</organism>
<keyword evidence="5" id="KW-1185">Reference proteome</keyword>
<name>C0C5D3_9FIRM</name>
<dbReference type="SUPFAM" id="SSF51556">
    <property type="entry name" value="Metallo-dependent hydrolases"/>
    <property type="match status" value="1"/>
</dbReference>
<dbReference type="Proteomes" id="UP000004893">
    <property type="component" value="Unassembled WGS sequence"/>
</dbReference>
<feature type="binding site" evidence="3">
    <location>
        <position position="128"/>
    </location>
    <ligand>
        <name>a divalent metal cation</name>
        <dbReference type="ChEBI" id="CHEBI:60240"/>
        <label>2</label>
    </ligand>
</feature>
<reference evidence="4" key="2">
    <citation type="submission" date="2013-06" db="EMBL/GenBank/DDBJ databases">
        <title>Draft genome sequence of Clostridium hylemonae (DSM 15053).</title>
        <authorList>
            <person name="Sudarsanam P."/>
            <person name="Ley R."/>
            <person name="Guruge J."/>
            <person name="Turnbaugh P.J."/>
            <person name="Mahowald M."/>
            <person name="Liep D."/>
            <person name="Gordon J."/>
        </authorList>
    </citation>
    <scope>NUCLEOTIDE SEQUENCE</scope>
    <source>
        <strain evidence="4">DSM 15053</strain>
    </source>
</reference>
<sequence>MIFDTHAHYDDDQFDEDREELLGSMQAGGVGTIVNISASPRSCREVVDLARKYPFMYAAVGIHPDHVGDLNEDFFKEMEKLLADRKVVAVGEIGLDYYWDNESHDLQKFWFIRQLELARRHDLPVVIHSRDAAADTLEIMKEHAQGLKGIIHCFSYSRELAREYVKMGFSIGVGGVVTFKNAKKLREVVEDTPLTSIVLETDCPYLAPEPNRGKRNNSLYIRYVAEEIARIKNVDYDTVVKQTESNASELYGISDNFVV</sequence>
<feature type="binding site" evidence="3">
    <location>
        <position position="92"/>
    </location>
    <ligand>
        <name>a divalent metal cation</name>
        <dbReference type="ChEBI" id="CHEBI:60240"/>
        <label>1</label>
    </ligand>
</feature>
<reference evidence="4" key="1">
    <citation type="submission" date="2009-02" db="EMBL/GenBank/DDBJ databases">
        <authorList>
            <person name="Fulton L."/>
            <person name="Clifton S."/>
            <person name="Fulton B."/>
            <person name="Xu J."/>
            <person name="Minx P."/>
            <person name="Pepin K.H."/>
            <person name="Johnson M."/>
            <person name="Bhonagiri V."/>
            <person name="Nash W.E."/>
            <person name="Mardis E.R."/>
            <person name="Wilson R.K."/>
        </authorList>
    </citation>
    <scope>NUCLEOTIDE SEQUENCE [LARGE SCALE GENOMIC DNA]</scope>
    <source>
        <strain evidence="4">DSM 15053</strain>
    </source>
</reference>